<dbReference type="Pfam" id="PF22564">
    <property type="entry name" value="HAAS"/>
    <property type="match status" value="1"/>
</dbReference>
<reference evidence="1 2" key="1">
    <citation type="submission" date="2018-02" db="EMBL/GenBank/DDBJ databases">
        <authorList>
            <person name="Rodrigo-Torres L."/>
            <person name="Arahal R. D."/>
            <person name="Lucena T."/>
        </authorList>
    </citation>
    <scope>NUCLEOTIDE SEQUENCE [LARGE SCALE GENOMIC DNA]</scope>
    <source>
        <strain evidence="1 2">CECT 9267</strain>
    </source>
</reference>
<sequence>MTKNDFIKDLAAALTSYGVSDAANTIDYYDELIDDRIEGGETEAAVIASLETPHQIASQLADQFQPTQVQHKRMSPVLLVTLVVLLVLGSPL</sequence>
<dbReference type="RefSeq" id="WP_234057586.1">
    <property type="nucleotide sequence ID" value="NZ_CAKMCP010000001.1"/>
</dbReference>
<accession>A0AAE8J5J2</accession>
<dbReference type="AlphaFoldDB" id="A0AAE8J5J2"/>
<evidence type="ECO:0000313" key="1">
    <source>
        <dbReference type="EMBL" id="SPE21151.1"/>
    </source>
</evidence>
<gene>
    <name evidence="1" type="ORF">LAS9267_01142</name>
</gene>
<evidence type="ECO:0008006" key="3">
    <source>
        <dbReference type="Google" id="ProtNLM"/>
    </source>
</evidence>
<proteinExistence type="predicted"/>
<dbReference type="Proteomes" id="UP000239650">
    <property type="component" value="Unassembled WGS sequence"/>
</dbReference>
<comment type="caution">
    <text evidence="1">The sequence shown here is derived from an EMBL/GenBank/DDBJ whole genome shotgun (WGS) entry which is preliminary data.</text>
</comment>
<organism evidence="1 2">
    <name type="scientific">Latilactobacillus sakei</name>
    <name type="common">Lactobacillus sakei</name>
    <dbReference type="NCBI Taxonomy" id="1599"/>
    <lineage>
        <taxon>Bacteria</taxon>
        <taxon>Bacillati</taxon>
        <taxon>Bacillota</taxon>
        <taxon>Bacilli</taxon>
        <taxon>Lactobacillales</taxon>
        <taxon>Lactobacillaceae</taxon>
        <taxon>Latilactobacillus</taxon>
    </lineage>
</organism>
<protein>
    <recommendedName>
        <fullName evidence="3">DUF1700 domain-containing protein</fullName>
    </recommendedName>
</protein>
<evidence type="ECO:0000313" key="2">
    <source>
        <dbReference type="Proteomes" id="UP000239650"/>
    </source>
</evidence>
<dbReference type="EMBL" id="OKRC01000005">
    <property type="protein sequence ID" value="SPE21151.1"/>
    <property type="molecule type" value="Genomic_DNA"/>
</dbReference>
<name>A0AAE8J5J2_LATSK</name>